<evidence type="ECO:0000256" key="1">
    <source>
        <dbReference type="SAM" id="Phobius"/>
    </source>
</evidence>
<feature type="transmembrane region" description="Helical" evidence="1">
    <location>
        <begin position="133"/>
        <end position="153"/>
    </location>
</feature>
<feature type="transmembrane region" description="Helical" evidence="1">
    <location>
        <begin position="160"/>
        <end position="180"/>
    </location>
</feature>
<proteinExistence type="predicted"/>
<keyword evidence="1" id="KW-0812">Transmembrane</keyword>
<sequence length="246" mass="28686">MSWFGGSYEEYDFSMFSESHLSVLAVICASLIGIYVYRRQLTQCINRKTEISIAFFLLLIEVFYHIWMVTTDSWKLRHAIPLELCSISLFLTVGLLLTQKKVIYEVLLFTGLLGASQALFTPYLNYDFPHFRFFHFFAVHAFLVIVPLYFTWIKGCRPTIYSVLKTMLFLNLLIPVVISVNNWTGGNYLYLSHKPDSASLLDLLGPYPWYILSLEILALVLSLLIWLLFREKETEQLLEKPFQHRA</sequence>
<feature type="transmembrane region" description="Helical" evidence="1">
    <location>
        <begin position="79"/>
        <end position="97"/>
    </location>
</feature>
<dbReference type="RefSeq" id="WP_069937169.1">
    <property type="nucleotide sequence ID" value="NZ_MAMP01000004.1"/>
</dbReference>
<feature type="transmembrane region" description="Helical" evidence="1">
    <location>
        <begin position="49"/>
        <end position="67"/>
    </location>
</feature>
<dbReference type="OrthoDB" id="9813172at2"/>
<feature type="transmembrane region" description="Helical" evidence="1">
    <location>
        <begin position="102"/>
        <end position="121"/>
    </location>
</feature>
<comment type="caution">
    <text evidence="2">The sequence shown here is derived from an EMBL/GenBank/DDBJ whole genome shotgun (WGS) entry which is preliminary data.</text>
</comment>
<feature type="transmembrane region" description="Helical" evidence="1">
    <location>
        <begin position="207"/>
        <end position="229"/>
    </location>
</feature>
<keyword evidence="1" id="KW-1133">Transmembrane helix</keyword>
<protein>
    <recommendedName>
        <fullName evidence="4">ABC transporter permease</fullName>
    </recommendedName>
</protein>
<keyword evidence="1" id="KW-0472">Membrane</keyword>
<dbReference type="STRING" id="1714016.BA724_15595"/>
<evidence type="ECO:0000313" key="2">
    <source>
        <dbReference type="EMBL" id="OES46269.1"/>
    </source>
</evidence>
<feature type="transmembrane region" description="Helical" evidence="1">
    <location>
        <begin position="20"/>
        <end position="37"/>
    </location>
</feature>
<keyword evidence="3" id="KW-1185">Reference proteome</keyword>
<accession>A0A1E7DTB8</accession>
<gene>
    <name evidence="2" type="ORF">BA724_15595</name>
</gene>
<organism evidence="2 3">
    <name type="scientific">Domibacillus iocasae</name>
    <dbReference type="NCBI Taxonomy" id="1714016"/>
    <lineage>
        <taxon>Bacteria</taxon>
        <taxon>Bacillati</taxon>
        <taxon>Bacillota</taxon>
        <taxon>Bacilli</taxon>
        <taxon>Bacillales</taxon>
        <taxon>Bacillaceae</taxon>
        <taxon>Domibacillus</taxon>
    </lineage>
</organism>
<dbReference type="InterPro" id="IPR011737">
    <property type="entry name" value="CHP02206_TP0381"/>
</dbReference>
<dbReference type="NCBIfam" id="TIGR02206">
    <property type="entry name" value="intg_mem_TP0381"/>
    <property type="match status" value="1"/>
</dbReference>
<evidence type="ECO:0000313" key="3">
    <source>
        <dbReference type="Proteomes" id="UP000095658"/>
    </source>
</evidence>
<dbReference type="AlphaFoldDB" id="A0A1E7DTB8"/>
<dbReference type="Proteomes" id="UP000095658">
    <property type="component" value="Unassembled WGS sequence"/>
</dbReference>
<evidence type="ECO:0008006" key="4">
    <source>
        <dbReference type="Google" id="ProtNLM"/>
    </source>
</evidence>
<name>A0A1E7DTB8_9BACI</name>
<reference evidence="2 3" key="1">
    <citation type="submission" date="2016-06" db="EMBL/GenBank/DDBJ databases">
        <title>Domibacillus iocasae genome sequencing.</title>
        <authorList>
            <person name="Verma A."/>
            <person name="Pal Y."/>
            <person name="Ojha A.K."/>
            <person name="Krishnamurthi S."/>
        </authorList>
    </citation>
    <scope>NUCLEOTIDE SEQUENCE [LARGE SCALE GENOMIC DNA]</scope>
    <source>
        <strain evidence="2 3">DSM 29979</strain>
    </source>
</reference>
<dbReference type="Pfam" id="PF14808">
    <property type="entry name" value="TMEM164"/>
    <property type="match status" value="1"/>
</dbReference>
<dbReference type="EMBL" id="MAMP01000004">
    <property type="protein sequence ID" value="OES46269.1"/>
    <property type="molecule type" value="Genomic_DNA"/>
</dbReference>